<protein>
    <submittedName>
        <fullName evidence="1">Uncharacterized protein</fullName>
    </submittedName>
</protein>
<dbReference type="EMBL" id="AP022642">
    <property type="protein sequence ID" value="BCA26740.1"/>
    <property type="molecule type" value="Genomic_DNA"/>
</dbReference>
<sequence length="99" mass="10817">MSSKSEMTTFGRLLPVATGSLWWVSASRQGQQAAINGHGMFGGRSHKCHAVIGAGQQVPHAIFRAIRDKWSAQSGRCWKFELQRPQGDPQLEGARLPSS</sequence>
<dbReference type="KEGG" id="poj:PtoMrB4_07170"/>
<reference evidence="1 2" key="1">
    <citation type="journal article" date="2020" name="Microbiol. Resour. Announc.">
        <title>Complete genome sequence of Pseudomonas otitidis strain MrB4, isolated from Lake Biwa in Japan.</title>
        <authorList>
            <person name="Miyazaki K."/>
            <person name="Hase E."/>
            <person name="Maruya T."/>
        </authorList>
    </citation>
    <scope>NUCLEOTIDE SEQUENCE [LARGE SCALE GENOMIC DNA]</scope>
    <source>
        <strain evidence="1 2">MrB4</strain>
    </source>
</reference>
<accession>A0A679GGV0</accession>
<evidence type="ECO:0000313" key="1">
    <source>
        <dbReference type="EMBL" id="BCA26740.1"/>
    </source>
</evidence>
<dbReference type="Proteomes" id="UP000501237">
    <property type="component" value="Chromosome"/>
</dbReference>
<evidence type="ECO:0000313" key="2">
    <source>
        <dbReference type="Proteomes" id="UP000501237"/>
    </source>
</evidence>
<organism evidence="1 2">
    <name type="scientific">Metapseudomonas otitidis</name>
    <dbReference type="NCBI Taxonomy" id="319939"/>
    <lineage>
        <taxon>Bacteria</taxon>
        <taxon>Pseudomonadati</taxon>
        <taxon>Pseudomonadota</taxon>
        <taxon>Gammaproteobacteria</taxon>
        <taxon>Pseudomonadales</taxon>
        <taxon>Pseudomonadaceae</taxon>
        <taxon>Metapseudomonas</taxon>
    </lineage>
</organism>
<name>A0A679GGV0_9GAMM</name>
<dbReference type="AlphaFoldDB" id="A0A679GGV0"/>
<proteinExistence type="predicted"/>
<gene>
    <name evidence="1" type="ORF">PtoMrB4_07170</name>
</gene>